<evidence type="ECO:0000256" key="4">
    <source>
        <dbReference type="ARBA" id="ARBA00023212"/>
    </source>
</evidence>
<dbReference type="AlphaFoldDB" id="A0A7S1IUA7"/>
<dbReference type="GO" id="GO:0005885">
    <property type="term" value="C:Arp2/3 protein complex"/>
    <property type="evidence" value="ECO:0007669"/>
    <property type="project" value="InterPro"/>
</dbReference>
<evidence type="ECO:0000256" key="3">
    <source>
        <dbReference type="ARBA" id="ARBA00022490"/>
    </source>
</evidence>
<evidence type="ECO:0000313" key="6">
    <source>
        <dbReference type="EMBL" id="CAD9023043.1"/>
    </source>
</evidence>
<protein>
    <recommendedName>
        <fullName evidence="5">Actin-related protein 2/3 complex subunit 5</fullName>
    </recommendedName>
</protein>
<dbReference type="GO" id="GO:0034314">
    <property type="term" value="P:Arp2/3 complex-mediated actin nucleation"/>
    <property type="evidence" value="ECO:0007669"/>
    <property type="project" value="InterPro"/>
</dbReference>
<reference evidence="6" key="1">
    <citation type="submission" date="2021-01" db="EMBL/GenBank/DDBJ databases">
        <authorList>
            <person name="Corre E."/>
            <person name="Pelletier E."/>
            <person name="Niang G."/>
            <person name="Scheremetjew M."/>
            <person name="Finn R."/>
            <person name="Kale V."/>
            <person name="Holt S."/>
            <person name="Cochrane G."/>
            <person name="Meng A."/>
            <person name="Brown T."/>
            <person name="Cohen L."/>
        </authorList>
    </citation>
    <scope>NUCLEOTIDE SEQUENCE</scope>
    <source>
        <strain evidence="6">NIES-381</strain>
    </source>
</reference>
<evidence type="ECO:0000256" key="2">
    <source>
        <dbReference type="ARBA" id="ARBA00006084"/>
    </source>
</evidence>
<comment type="subcellular location">
    <subcellularLocation>
        <location evidence="1">Cytoplasm</location>
        <location evidence="1">Cytoskeleton</location>
    </subcellularLocation>
</comment>
<keyword evidence="4 5" id="KW-0206">Cytoskeleton</keyword>
<keyword evidence="3" id="KW-0963">Cytoplasm</keyword>
<dbReference type="PANTHER" id="PTHR12644">
    <property type="entry name" value="ARP2/3 COMPLEX 16 KD SUBUNIT P16-ARC"/>
    <property type="match status" value="1"/>
</dbReference>
<dbReference type="SUPFAM" id="SSF69103">
    <property type="entry name" value="Arp2/3 complex 16 kDa subunit ARPC5"/>
    <property type="match status" value="1"/>
</dbReference>
<evidence type="ECO:0000256" key="1">
    <source>
        <dbReference type="ARBA" id="ARBA00004245"/>
    </source>
</evidence>
<dbReference type="Gene3D" id="1.25.40.190">
    <property type="entry name" value="Actin-related protein 2/3 complex subunit 5"/>
    <property type="match status" value="1"/>
</dbReference>
<accession>A0A7S1IUA7</accession>
<evidence type="ECO:0000256" key="5">
    <source>
        <dbReference type="RuleBase" id="RU004301"/>
    </source>
</evidence>
<comment type="similarity">
    <text evidence="2 5">Belongs to the ARPC5 family.</text>
</comment>
<dbReference type="EMBL" id="HBGA01091191">
    <property type="protein sequence ID" value="CAD9023043.1"/>
    <property type="molecule type" value="Transcribed_RNA"/>
</dbReference>
<organism evidence="6">
    <name type="scientific">Eutreptiella gymnastica</name>
    <dbReference type="NCBI Taxonomy" id="73025"/>
    <lineage>
        <taxon>Eukaryota</taxon>
        <taxon>Discoba</taxon>
        <taxon>Euglenozoa</taxon>
        <taxon>Euglenida</taxon>
        <taxon>Spirocuta</taxon>
        <taxon>Euglenophyceae</taxon>
        <taxon>Eutreptiales</taxon>
        <taxon>Eutreptiaceae</taxon>
        <taxon>Eutreptiella</taxon>
    </lineage>
</organism>
<comment type="function">
    <text evidence="5">Functions as component of the Arp2/3 complex which is involved in regulation of actin polymerization and together with an activating nucleation-promoting factor (NPF) mediates the formation of branched actin networks. Arp2/3 complex plays a critical role in the control of cell morphogenesis via the modulation of cell polarity development.</text>
</comment>
<sequence>MAQLKALLAKASEDCFPDLKVTQHQALLDMLYAKTREDDIKALVASLDVDALDTLMKFIYKGLELGKNSGVLFKWHAAVEEAGGLGCIVRTLTDSRPMTQDEEAADA</sequence>
<dbReference type="Pfam" id="PF04699">
    <property type="entry name" value="P16-Arc"/>
    <property type="match status" value="1"/>
</dbReference>
<gene>
    <name evidence="6" type="ORF">EGYM00392_LOCUS34165</name>
</gene>
<dbReference type="InterPro" id="IPR036743">
    <property type="entry name" value="ARPC5_sf"/>
</dbReference>
<dbReference type="GO" id="GO:0030833">
    <property type="term" value="P:regulation of actin filament polymerization"/>
    <property type="evidence" value="ECO:0007669"/>
    <property type="project" value="InterPro"/>
</dbReference>
<name>A0A7S1IUA7_9EUGL</name>
<dbReference type="InterPro" id="IPR006789">
    <property type="entry name" value="ARPC5"/>
</dbReference>
<proteinExistence type="inferred from homology"/>